<accession>A0A379E1U1</accession>
<dbReference type="Proteomes" id="UP000255469">
    <property type="component" value="Unassembled WGS sequence"/>
</dbReference>
<gene>
    <name evidence="1" type="ORF">NCTC13067_00323</name>
</gene>
<name>A0A379E1U1_9BACT</name>
<proteinExistence type="predicted"/>
<evidence type="ECO:0000313" key="2">
    <source>
        <dbReference type="Proteomes" id="UP000255469"/>
    </source>
</evidence>
<dbReference type="EMBL" id="UGTM01000001">
    <property type="protein sequence ID" value="SUB86676.1"/>
    <property type="molecule type" value="Genomic_DNA"/>
</dbReference>
<protein>
    <submittedName>
        <fullName evidence="1">Uncharacterized protein</fullName>
    </submittedName>
</protein>
<dbReference type="AlphaFoldDB" id="A0A379E1U1"/>
<evidence type="ECO:0000313" key="1">
    <source>
        <dbReference type="EMBL" id="SUB86676.1"/>
    </source>
</evidence>
<sequence length="88" mass="9673">MCQIGLKSLTHHLTHPFLSLQFDSLLMGRSGYSVVFSEEGKMFMQDDGKVGLLAKVAISLFVPTNGEQVFVTSGNINVLNVPIVILRH</sequence>
<organism evidence="1 2">
    <name type="scientific">Prevotella denticola</name>
    <dbReference type="NCBI Taxonomy" id="28129"/>
    <lineage>
        <taxon>Bacteria</taxon>
        <taxon>Pseudomonadati</taxon>
        <taxon>Bacteroidota</taxon>
        <taxon>Bacteroidia</taxon>
        <taxon>Bacteroidales</taxon>
        <taxon>Prevotellaceae</taxon>
        <taxon>Prevotella</taxon>
    </lineage>
</organism>
<reference evidence="1 2" key="1">
    <citation type="submission" date="2018-06" db="EMBL/GenBank/DDBJ databases">
        <authorList>
            <consortium name="Pathogen Informatics"/>
            <person name="Doyle S."/>
        </authorList>
    </citation>
    <scope>NUCLEOTIDE SEQUENCE [LARGE SCALE GENOMIC DNA]</scope>
    <source>
        <strain evidence="1 2">NCTC13067</strain>
    </source>
</reference>